<dbReference type="Pfam" id="PF05711">
    <property type="entry name" value="TylF"/>
    <property type="match status" value="1"/>
</dbReference>
<dbReference type="InterPro" id="IPR008884">
    <property type="entry name" value="TylF_MeTrfase"/>
</dbReference>
<accession>A0A1G4I187</accession>
<gene>
    <name evidence="1" type="ORF">TEOVI_000565400</name>
</gene>
<sequence>MFFLTRFKLGMADVTAAIGSGKCGEVLRKLNEKKAVREREENIDYRRALCFLANSQDVFHARQALLEELRHFPNNTAARTLLLEVNETVRPLLMPPKELLKSEPLFGLLCDALLDHTMLTWTRLYSLYRLSKEVCSKEGEGGALMECGVSGGGSVVLLAVVAAHYSKKPRKIYALDTFSGMPEPTTHDNLEEDGNLKPAESTSWGSGTCSATVENVRQLAKNFDVEEGLVVIPGLFHETMPKTLREISDEGISMLHVDADWYESTRCALELAWPMVKQGGMVQVDDYHYWLGCRKAVDEFAQREESEHRPLPILQNVDGNAVYFTKP</sequence>
<evidence type="ECO:0000313" key="2">
    <source>
        <dbReference type="Proteomes" id="UP000195570"/>
    </source>
</evidence>
<comment type="caution">
    <text evidence="1">The sequence shown here is derived from an EMBL/GenBank/DDBJ whole genome shotgun (WGS) entry which is preliminary data.</text>
</comment>
<dbReference type="EMBL" id="CZPT02000290">
    <property type="protein sequence ID" value="SCU65445.1"/>
    <property type="molecule type" value="Genomic_DNA"/>
</dbReference>
<dbReference type="VEuPathDB" id="TriTrypDB:TEOVI_000565400"/>
<name>A0A1G4I187_TRYEQ</name>
<reference evidence="1" key="1">
    <citation type="submission" date="2016-09" db="EMBL/GenBank/DDBJ databases">
        <authorList>
            <person name="Hebert L."/>
            <person name="Moumen B."/>
        </authorList>
    </citation>
    <scope>NUCLEOTIDE SEQUENCE [LARGE SCALE GENOMIC DNA]</scope>
    <source>
        <strain evidence="1">OVI</strain>
    </source>
</reference>
<dbReference type="PANTHER" id="PTHR40036:SF1">
    <property type="entry name" value="MACROCIN O-METHYLTRANSFERASE"/>
    <property type="match status" value="1"/>
</dbReference>
<proteinExistence type="predicted"/>
<dbReference type="PANTHER" id="PTHR40036">
    <property type="entry name" value="MACROCIN O-METHYLTRANSFERASE"/>
    <property type="match status" value="1"/>
</dbReference>
<dbReference type="RefSeq" id="XP_067077052.1">
    <property type="nucleotide sequence ID" value="XM_067220951.1"/>
</dbReference>
<dbReference type="InterPro" id="IPR029063">
    <property type="entry name" value="SAM-dependent_MTases_sf"/>
</dbReference>
<dbReference type="GO" id="GO:0008168">
    <property type="term" value="F:methyltransferase activity"/>
    <property type="evidence" value="ECO:0007669"/>
    <property type="project" value="UniProtKB-KW"/>
</dbReference>
<organism evidence="1 2">
    <name type="scientific">Trypanosoma equiperdum</name>
    <dbReference type="NCBI Taxonomy" id="5694"/>
    <lineage>
        <taxon>Eukaryota</taxon>
        <taxon>Discoba</taxon>
        <taxon>Euglenozoa</taxon>
        <taxon>Kinetoplastea</taxon>
        <taxon>Metakinetoplastina</taxon>
        <taxon>Trypanosomatida</taxon>
        <taxon>Trypanosomatidae</taxon>
        <taxon>Trypanosoma</taxon>
    </lineage>
</organism>
<protein>
    <submittedName>
        <fullName evidence="1">Macrocin-O-methyltransferase (TylF), putative</fullName>
    </submittedName>
</protein>
<dbReference type="Proteomes" id="UP000195570">
    <property type="component" value="Unassembled WGS sequence"/>
</dbReference>
<keyword evidence="2" id="KW-1185">Reference proteome</keyword>
<dbReference type="SUPFAM" id="SSF53335">
    <property type="entry name" value="S-adenosyl-L-methionine-dependent methyltransferases"/>
    <property type="match status" value="1"/>
</dbReference>
<dbReference type="GO" id="GO:0032259">
    <property type="term" value="P:methylation"/>
    <property type="evidence" value="ECO:0007669"/>
    <property type="project" value="UniProtKB-KW"/>
</dbReference>
<evidence type="ECO:0000313" key="1">
    <source>
        <dbReference type="EMBL" id="SCU65445.1"/>
    </source>
</evidence>
<dbReference type="GeneID" id="92379594"/>
<dbReference type="AlphaFoldDB" id="A0A1G4I187"/>
<dbReference type="Gene3D" id="3.40.50.150">
    <property type="entry name" value="Vaccinia Virus protein VP39"/>
    <property type="match status" value="1"/>
</dbReference>